<protein>
    <recommendedName>
        <fullName evidence="5">Holdfast attachment protein D</fullName>
    </recommendedName>
</protein>
<comment type="caution">
    <text evidence="3">The sequence shown here is derived from an EMBL/GenBank/DDBJ whole genome shotgun (WGS) entry which is preliminary data.</text>
</comment>
<dbReference type="Proteomes" id="UP000587415">
    <property type="component" value="Unassembled WGS sequence"/>
</dbReference>
<evidence type="ECO:0000313" key="4">
    <source>
        <dbReference type="Proteomes" id="UP000587415"/>
    </source>
</evidence>
<accession>A0A7X6BN10</accession>
<feature type="region of interest" description="Disordered" evidence="1">
    <location>
        <begin position="67"/>
        <end position="98"/>
    </location>
</feature>
<dbReference type="AlphaFoldDB" id="A0A7X6BN10"/>
<sequence>MAKPARIRLAGTIAATVMCAAAATEVAAQTPPPADSIVLNEQLQLGDVFSHQTLNVVDAQEQVTVSTSAQGNSASGAVENGSITVQSDQDMRGDSVATTDMTLGGDTYGIVNATTQAQGNYLAVSAYDADLTVDANQSNTGALVSATSQLGEDDARLLGGAVINASAISNTVAVYGEGSTVGGSIDQSSSATVRAYNRIETQYIPAEANVSSQAIVNAVQVTSGQTSGQNLAIVQTSTGDFVEAESSANSGNAWDLAARARASANQAVLYNQGGSVVVESSQDNTAFVRAAATTTAYDYGRAEAHARGVANELSVGNNDIYVEIDNSQFNSGGVDVTATFSGTNGYDVYVGADAVGNSVTGYACSECEGYLEARNSQTNSGDVSATANTTVAGSTRAVITGANAVGNSATFYVSRPSH</sequence>
<dbReference type="RefSeq" id="WP_168044889.1">
    <property type="nucleotide sequence ID" value="NZ_JAATJM010000001.1"/>
</dbReference>
<evidence type="ECO:0000313" key="3">
    <source>
        <dbReference type="EMBL" id="NJC39966.1"/>
    </source>
</evidence>
<evidence type="ECO:0008006" key="5">
    <source>
        <dbReference type="Google" id="ProtNLM"/>
    </source>
</evidence>
<keyword evidence="2" id="KW-0732">Signal</keyword>
<evidence type="ECO:0000256" key="2">
    <source>
        <dbReference type="SAM" id="SignalP"/>
    </source>
</evidence>
<dbReference type="InterPro" id="IPR049860">
    <property type="entry name" value="Holdfast_HfaD"/>
</dbReference>
<dbReference type="EMBL" id="JAATJM010000001">
    <property type="protein sequence ID" value="NJC39966.1"/>
    <property type="molecule type" value="Genomic_DNA"/>
</dbReference>
<evidence type="ECO:0000256" key="1">
    <source>
        <dbReference type="SAM" id="MobiDB-lite"/>
    </source>
</evidence>
<feature type="signal peptide" evidence="2">
    <location>
        <begin position="1"/>
        <end position="22"/>
    </location>
</feature>
<feature type="compositionally biased region" description="Polar residues" evidence="1">
    <location>
        <begin position="67"/>
        <end position="88"/>
    </location>
</feature>
<dbReference type="NCBIfam" id="NF037936">
    <property type="entry name" value="holdfast_HfaD"/>
    <property type="match status" value="1"/>
</dbReference>
<organism evidence="3 4">
    <name type="scientific">Brevundimonas alba</name>
    <dbReference type="NCBI Taxonomy" id="74314"/>
    <lineage>
        <taxon>Bacteria</taxon>
        <taxon>Pseudomonadati</taxon>
        <taxon>Pseudomonadota</taxon>
        <taxon>Alphaproteobacteria</taxon>
        <taxon>Caulobacterales</taxon>
        <taxon>Caulobacteraceae</taxon>
        <taxon>Brevundimonas</taxon>
    </lineage>
</organism>
<proteinExistence type="predicted"/>
<feature type="chain" id="PRO_5030866792" description="Holdfast attachment protein D" evidence="2">
    <location>
        <begin position="23"/>
        <end position="418"/>
    </location>
</feature>
<name>A0A7X6BN10_9CAUL</name>
<keyword evidence="4" id="KW-1185">Reference proteome</keyword>
<gene>
    <name evidence="3" type="ORF">GGQ87_000224</name>
</gene>
<reference evidence="3 4" key="1">
    <citation type="submission" date="2020-03" db="EMBL/GenBank/DDBJ databases">
        <title>Genomic Encyclopedia of Type Strains, Phase IV (KMG-IV): sequencing the most valuable type-strain genomes for metagenomic binning, comparative biology and taxonomic classification.</title>
        <authorList>
            <person name="Goeker M."/>
        </authorList>
    </citation>
    <scope>NUCLEOTIDE SEQUENCE [LARGE SCALE GENOMIC DNA]</scope>
    <source>
        <strain evidence="3 4">DSM 4736</strain>
    </source>
</reference>